<reference evidence="2" key="1">
    <citation type="journal article" date="2019" name="Int. J. Syst. Evol. Microbiol.">
        <title>The Global Catalogue of Microorganisms (GCM) 10K type strain sequencing project: providing services to taxonomists for standard genome sequencing and annotation.</title>
        <authorList>
            <consortium name="The Broad Institute Genomics Platform"/>
            <consortium name="The Broad Institute Genome Sequencing Center for Infectious Disease"/>
            <person name="Wu L."/>
            <person name="Ma J."/>
        </authorList>
    </citation>
    <scope>NUCLEOTIDE SEQUENCE [LARGE SCALE GENOMIC DNA]</scope>
    <source>
        <strain evidence="2">CGMCC 1.6375</strain>
    </source>
</reference>
<dbReference type="EMBL" id="BMLI01000002">
    <property type="protein sequence ID" value="GGN05007.1"/>
    <property type="molecule type" value="Genomic_DNA"/>
</dbReference>
<name>A0ABQ2IDE4_9BACT</name>
<proteinExistence type="predicted"/>
<comment type="caution">
    <text evidence="1">The sequence shown here is derived from an EMBL/GenBank/DDBJ whole genome shotgun (WGS) entry which is preliminary data.</text>
</comment>
<evidence type="ECO:0000313" key="1">
    <source>
        <dbReference type="EMBL" id="GGN05007.1"/>
    </source>
</evidence>
<accession>A0ABQ2IDE4</accession>
<evidence type="ECO:0000313" key="2">
    <source>
        <dbReference type="Proteomes" id="UP000632339"/>
    </source>
</evidence>
<dbReference type="Proteomes" id="UP000632339">
    <property type="component" value="Unassembled WGS sequence"/>
</dbReference>
<keyword evidence="2" id="KW-1185">Reference proteome</keyword>
<gene>
    <name evidence="1" type="ORF">GCM10010967_45050</name>
</gene>
<protein>
    <submittedName>
        <fullName evidence="1">Uncharacterized protein</fullName>
    </submittedName>
</protein>
<sequence length="60" mass="6835">MLPVTMDSEMTKAALNNDNEDVSMCKELKIVEKTDANIYFLNDVAQQSGHVRSFYLYSSK</sequence>
<organism evidence="1 2">
    <name type="scientific">Dyadobacter beijingensis</name>
    <dbReference type="NCBI Taxonomy" id="365489"/>
    <lineage>
        <taxon>Bacteria</taxon>
        <taxon>Pseudomonadati</taxon>
        <taxon>Bacteroidota</taxon>
        <taxon>Cytophagia</taxon>
        <taxon>Cytophagales</taxon>
        <taxon>Spirosomataceae</taxon>
        <taxon>Dyadobacter</taxon>
    </lineage>
</organism>